<evidence type="ECO:0008006" key="5">
    <source>
        <dbReference type="Google" id="ProtNLM"/>
    </source>
</evidence>
<dbReference type="EMBL" id="PDUG01000004">
    <property type="protein sequence ID" value="PIC37107.1"/>
    <property type="molecule type" value="Genomic_DNA"/>
</dbReference>
<feature type="domain" description="Sdz-33 F-box" evidence="2">
    <location>
        <begin position="470"/>
        <end position="524"/>
    </location>
</feature>
<evidence type="ECO:0000259" key="2">
    <source>
        <dbReference type="Pfam" id="PF07735"/>
    </source>
</evidence>
<reference evidence="4" key="1">
    <citation type="submission" date="2017-10" db="EMBL/GenBank/DDBJ databases">
        <title>Rapid genome shrinkage in a self-fertile nematode reveals novel sperm competition proteins.</title>
        <authorList>
            <person name="Yin D."/>
            <person name="Schwarz E.M."/>
            <person name="Thomas C.G."/>
            <person name="Felde R.L."/>
            <person name="Korf I.F."/>
            <person name="Cutter A.D."/>
            <person name="Schartner C.M."/>
            <person name="Ralston E.J."/>
            <person name="Meyer B.J."/>
            <person name="Haag E.S."/>
        </authorList>
    </citation>
    <scope>NUCLEOTIDE SEQUENCE [LARGE SCALE GENOMIC DNA]</scope>
    <source>
        <strain evidence="4">JU1422</strain>
    </source>
</reference>
<accession>A0A2G5UC56</accession>
<dbReference type="AlphaFoldDB" id="A0A2G5UC56"/>
<comment type="caution">
    <text evidence="3">The sequence shown here is derived from an EMBL/GenBank/DDBJ whole genome shotgun (WGS) entry which is preliminary data.</text>
</comment>
<organism evidence="3 4">
    <name type="scientific">Caenorhabditis nigoni</name>
    <dbReference type="NCBI Taxonomy" id="1611254"/>
    <lineage>
        <taxon>Eukaryota</taxon>
        <taxon>Metazoa</taxon>
        <taxon>Ecdysozoa</taxon>
        <taxon>Nematoda</taxon>
        <taxon>Chromadorea</taxon>
        <taxon>Rhabditida</taxon>
        <taxon>Rhabditina</taxon>
        <taxon>Rhabditomorpha</taxon>
        <taxon>Rhabditoidea</taxon>
        <taxon>Rhabditidae</taxon>
        <taxon>Peloderinae</taxon>
        <taxon>Caenorhabditis</taxon>
    </lineage>
</organism>
<dbReference type="STRING" id="1611254.A0A2G5UC56"/>
<protein>
    <recommendedName>
        <fullName evidence="5">F-box domain-containing protein</fullName>
    </recommendedName>
</protein>
<gene>
    <name evidence="3" type="primary">Cnig_chr_IV.g15854</name>
    <name evidence="3" type="ORF">B9Z55_015854</name>
</gene>
<dbReference type="Pfam" id="PF07735">
    <property type="entry name" value="FBA_2"/>
    <property type="match status" value="2"/>
</dbReference>
<sequence>MPFPILRTRPEVLSEIISLLEPNEIVTASFCSKNVKRLLKGYYKQSEPLEWRLFMTNYDAMGGVSIETSKDGGQKTVIAAKHISVLKGRELEDTNGFLRGFSQEHPVLYFNDRVLGTKLIVDYVTDLFNLDVHGLIIDINGIWAIDWIHNRREKTLESFEFYMNHKYNSNADEALDYVLRNTHVSHYCAIGDNVSDDFKFDGKLGPMKQLYISSKGHWVTCDNLKNFDCRDIGIQGSRLSVQDLNSFLRHWRAGGSSRMEWLHLNFEEHTFQEKFDEDLEVVKTDEERVYRSSCDGWERVFNGGYSIQRADGAKAMIQCNLGRVTASFCSKNVERLLKTHYQQRKPLEWRLIMLDYDSEGLVDIKTSEEGKQITVIAAKDISVLNGNDMKYINGYLIGNGTWAIDWINDRQEKMLDSFVWEKNSKYNNSNADETLDYVLRNTRVSLYCNIDDNVSDNFQYNGKLGPTRQLWIRSSGHWVTCDNLMNFDCLLFRIEGSRLSVSDLNSFLRHWRAGGSARLEWLHLKFEEHTFQERFDEDLEVVETNEERVFRRSFDGWKRVFYGGYRIQRADGTKAMIQCEPGRLLMGVWHGRAIQSLQ</sequence>
<keyword evidence="4" id="KW-1185">Reference proteome</keyword>
<evidence type="ECO:0000313" key="4">
    <source>
        <dbReference type="Proteomes" id="UP000230233"/>
    </source>
</evidence>
<dbReference type="PANTHER" id="PTHR21503:SF8">
    <property type="entry name" value="F-BOX ASSOCIATED DOMAIN-CONTAINING PROTEIN-RELATED"/>
    <property type="match status" value="1"/>
</dbReference>
<dbReference type="InterPro" id="IPR012885">
    <property type="entry name" value="F-box_Sdz-33"/>
</dbReference>
<dbReference type="Proteomes" id="UP000230233">
    <property type="component" value="Chromosome IV"/>
</dbReference>
<proteinExistence type="predicted"/>
<evidence type="ECO:0000313" key="3">
    <source>
        <dbReference type="EMBL" id="PIC37107.1"/>
    </source>
</evidence>
<dbReference type="PANTHER" id="PTHR21503">
    <property type="entry name" value="F-BOX-CONTAINING HYPOTHETICAL PROTEIN C.ELEGANS"/>
    <property type="match status" value="1"/>
</dbReference>
<evidence type="ECO:0000259" key="1">
    <source>
        <dbReference type="Pfam" id="PF00646"/>
    </source>
</evidence>
<dbReference type="Pfam" id="PF00646">
    <property type="entry name" value="F-box"/>
    <property type="match status" value="1"/>
</dbReference>
<feature type="domain" description="Sdz-33 F-box" evidence="2">
    <location>
        <begin position="208"/>
        <end position="264"/>
    </location>
</feature>
<name>A0A2G5UC56_9PELO</name>
<feature type="domain" description="F-box" evidence="1">
    <location>
        <begin position="10"/>
        <end position="40"/>
    </location>
</feature>
<dbReference type="InterPro" id="IPR001810">
    <property type="entry name" value="F-box_dom"/>
</dbReference>